<evidence type="ECO:0000313" key="2">
    <source>
        <dbReference type="Proteomes" id="UP000692954"/>
    </source>
</evidence>
<sequence length="65" mass="7964">MKLIFQFFLNWHLQDIISQGYHNYYYPDKNAINYFENNLFKVKLMNLANKQLQNQIVCDMQICKN</sequence>
<dbReference type="AlphaFoldDB" id="A0A8S1KDY1"/>
<proteinExistence type="predicted"/>
<name>A0A8S1KDY1_9CILI</name>
<protein>
    <submittedName>
        <fullName evidence="1">Uncharacterized protein</fullName>
    </submittedName>
</protein>
<accession>A0A8S1KDY1</accession>
<dbReference type="Proteomes" id="UP000692954">
    <property type="component" value="Unassembled WGS sequence"/>
</dbReference>
<gene>
    <name evidence="1" type="ORF">PSON_ATCC_30995.1.T0050296</name>
</gene>
<organism evidence="1 2">
    <name type="scientific">Paramecium sonneborni</name>
    <dbReference type="NCBI Taxonomy" id="65129"/>
    <lineage>
        <taxon>Eukaryota</taxon>
        <taxon>Sar</taxon>
        <taxon>Alveolata</taxon>
        <taxon>Ciliophora</taxon>
        <taxon>Intramacronucleata</taxon>
        <taxon>Oligohymenophorea</taxon>
        <taxon>Peniculida</taxon>
        <taxon>Parameciidae</taxon>
        <taxon>Paramecium</taxon>
    </lineage>
</organism>
<comment type="caution">
    <text evidence="1">The sequence shown here is derived from an EMBL/GenBank/DDBJ whole genome shotgun (WGS) entry which is preliminary data.</text>
</comment>
<dbReference type="EMBL" id="CAJJDN010000005">
    <property type="protein sequence ID" value="CAD8050992.1"/>
    <property type="molecule type" value="Genomic_DNA"/>
</dbReference>
<evidence type="ECO:0000313" key="1">
    <source>
        <dbReference type="EMBL" id="CAD8050992.1"/>
    </source>
</evidence>
<keyword evidence="2" id="KW-1185">Reference proteome</keyword>
<reference evidence="1" key="1">
    <citation type="submission" date="2021-01" db="EMBL/GenBank/DDBJ databases">
        <authorList>
            <consortium name="Genoscope - CEA"/>
            <person name="William W."/>
        </authorList>
    </citation>
    <scope>NUCLEOTIDE SEQUENCE</scope>
</reference>